<evidence type="ECO:0000313" key="1">
    <source>
        <dbReference type="EMBL" id="UXN70939.1"/>
    </source>
</evidence>
<keyword evidence="2" id="KW-1185">Reference proteome</keyword>
<dbReference type="RefSeq" id="WP_262170242.1">
    <property type="nucleotide sequence ID" value="NZ_CP104965.1"/>
</dbReference>
<accession>A0ABY6CFC2</accession>
<sequence length="412" mass="44138">MAKYGIGARVRDDGGDEGVIVDKAKGLRFVKYDEPQYGKLWQPKDNLTALPANDNICPETSETAYTGGDVAQVSAWVPLKTGDRVRYIGGRGLAANAGAIATITAAFDGEYERVEWLRDGNDNGQSDGAYCPGNFEPAPLTIESGKFYRTRDGRKVGPMEVTEIPWTDTHGDTSAFGGRLDGHKDHYTANGLWLTRYGEDRPEDLVAEWVEPAILTPNQVRAADDLPPVAVAEATATPAYTVGQKVRCVEDYPGAFTVGKEYIIAYYDPHGVPRIGVTKADHGGANGISARHFEPVTPEPAGPPAKFKVGDRVVSVNDSDGSCIVMGNTYTVTAAYPDGYIEFDDEDGDNRYRDGAEYALAPSIPVGATVTFTATGRLSAYTTDGHAQVVFPGLTPGQNSFALPAKFVALAN</sequence>
<dbReference type="Proteomes" id="UP001061862">
    <property type="component" value="Chromosome"/>
</dbReference>
<organism evidence="1 2">
    <name type="scientific">Devosia neptuniae</name>
    <dbReference type="NCBI Taxonomy" id="191302"/>
    <lineage>
        <taxon>Bacteria</taxon>
        <taxon>Pseudomonadati</taxon>
        <taxon>Pseudomonadota</taxon>
        <taxon>Alphaproteobacteria</taxon>
        <taxon>Hyphomicrobiales</taxon>
        <taxon>Devosiaceae</taxon>
        <taxon>Devosia</taxon>
    </lineage>
</organism>
<protein>
    <submittedName>
        <fullName evidence="1">Uncharacterized protein</fullName>
    </submittedName>
</protein>
<proteinExistence type="predicted"/>
<name>A0ABY6CFC2_9HYPH</name>
<dbReference type="EMBL" id="CP104965">
    <property type="protein sequence ID" value="UXN70939.1"/>
    <property type="molecule type" value="Genomic_DNA"/>
</dbReference>
<gene>
    <name evidence="1" type="ORF">N8A98_07050</name>
</gene>
<reference evidence="1 2" key="1">
    <citation type="submission" date="2022-09" db="EMBL/GenBank/DDBJ databases">
        <title>Interaction between co-microsymbionts with complementary sets of symbiotic genes in legume-rhizobium systems.</title>
        <authorList>
            <person name="Safronova V."/>
            <person name="Sazanova A."/>
            <person name="Afonin A."/>
            <person name="Chirak E."/>
        </authorList>
    </citation>
    <scope>NUCLEOTIDE SEQUENCE [LARGE SCALE GENOMIC DNA]</scope>
    <source>
        <strain evidence="1 2">A18/4-1</strain>
    </source>
</reference>
<evidence type="ECO:0000313" key="2">
    <source>
        <dbReference type="Proteomes" id="UP001061862"/>
    </source>
</evidence>